<feature type="domain" description="HTH araC/xylS-type" evidence="3">
    <location>
        <begin position="249"/>
        <end position="347"/>
    </location>
</feature>
<dbReference type="Proteomes" id="UP000001054">
    <property type="component" value="Plasmid pNGR234b"/>
</dbReference>
<evidence type="ECO:0000256" key="1">
    <source>
        <dbReference type="ARBA" id="ARBA00023015"/>
    </source>
</evidence>
<evidence type="ECO:0000313" key="4">
    <source>
        <dbReference type="EMBL" id="ACP23788.1"/>
    </source>
</evidence>
<dbReference type="RefSeq" id="WP_015888400.1">
    <property type="nucleotide sequence ID" value="NC_012586.1"/>
</dbReference>
<dbReference type="CDD" id="cd03136">
    <property type="entry name" value="GATase1_AraC_ArgR_like"/>
    <property type="match status" value="1"/>
</dbReference>
<dbReference type="InterPro" id="IPR002818">
    <property type="entry name" value="DJ-1/PfpI"/>
</dbReference>
<dbReference type="Pfam" id="PF01965">
    <property type="entry name" value="DJ-1_PfpI"/>
    <property type="match status" value="1"/>
</dbReference>
<name>C3KNF8_SINFN</name>
<dbReference type="AlphaFoldDB" id="C3KNF8"/>
<dbReference type="Gene3D" id="3.40.50.880">
    <property type="match status" value="1"/>
</dbReference>
<dbReference type="KEGG" id="rhi:NGR_b23440"/>
<sequence>MFRTSFIGISGIPLRGDYSHLGPTKAPPHIDTPLRVAIVPTPNFTLMPLACFVDFLRLSGDESDYSRQIYCTWDVLSHSEEPVFSSCGIAIYPDKPYGDPSDYDYIIVHGGILHGHESPHPDLYKFVISAAKQAVPLVGSCSGSFVLAEAGLLSGKRCAVHFALAGTLRQNFPDVIPVTDTPVVSDGNIITSPGGLAAINLAMFLVADACGESRVHKAFHYLLGDRGFDKSKVTEELEIGLKCEDRRVANAIGLMRQKMYELCSISEIAAGVGTSERELSRLFNKHLQVTPSQYWRQMRLRAAKWMLLNSDRSIAQIAYECGFTDCAHFVHWFKRTYHVTPARMRRSHREFGLR</sequence>
<dbReference type="EMBL" id="CP000874">
    <property type="protein sequence ID" value="ACP23788.1"/>
    <property type="molecule type" value="Genomic_DNA"/>
</dbReference>
<dbReference type="HOGENOM" id="CLU_000445_59_0_5"/>
<reference evidence="5" key="1">
    <citation type="journal article" date="2004" name="J. Bacteriol.">
        <title>An evolutionary hot spot: the pNGR234b replicon of Rhizobium sp. strain NGR234.</title>
        <authorList>
            <person name="Streit W.R."/>
            <person name="Schmitz R.A."/>
            <person name="Perret X."/>
            <person name="Staehelin C."/>
            <person name="Deakin W.J."/>
            <person name="Raasch C."/>
            <person name="Liesegang H."/>
            <person name="Broughton W.J."/>
        </authorList>
    </citation>
    <scope>NUCLEOTIDE SEQUENCE [LARGE SCALE GENOMIC DNA]</scope>
    <source>
        <strain evidence="5">NBRC 101917 / NGR234</strain>
    </source>
</reference>
<proteinExistence type="predicted"/>
<dbReference type="OrthoDB" id="186587at2"/>
<dbReference type="SUPFAM" id="SSF46689">
    <property type="entry name" value="Homeodomain-like"/>
    <property type="match status" value="2"/>
</dbReference>
<keyword evidence="5" id="KW-1185">Reference proteome</keyword>
<dbReference type="PROSITE" id="PS01124">
    <property type="entry name" value="HTH_ARAC_FAMILY_2"/>
    <property type="match status" value="1"/>
</dbReference>
<accession>C3KNF8</accession>
<protein>
    <submittedName>
        <fullName evidence="4">Transcriptional regulator, AraC family</fullName>
    </submittedName>
</protein>
<dbReference type="PATRIC" id="fig|394.7.peg.2772"/>
<keyword evidence="1" id="KW-0805">Transcription regulation</keyword>
<dbReference type="InterPro" id="IPR018060">
    <property type="entry name" value="HTH_AraC"/>
</dbReference>
<dbReference type="SMART" id="SM00342">
    <property type="entry name" value="HTH_ARAC"/>
    <property type="match status" value="1"/>
</dbReference>
<dbReference type="Pfam" id="PF12833">
    <property type="entry name" value="HTH_18"/>
    <property type="match status" value="1"/>
</dbReference>
<dbReference type="PANTHER" id="PTHR43130:SF3">
    <property type="entry name" value="HTH-TYPE TRANSCRIPTIONAL REGULATOR RV1931C"/>
    <property type="match status" value="1"/>
</dbReference>
<keyword evidence="2" id="KW-0804">Transcription</keyword>
<evidence type="ECO:0000256" key="2">
    <source>
        <dbReference type="ARBA" id="ARBA00023163"/>
    </source>
</evidence>
<dbReference type="Gene3D" id="1.10.10.60">
    <property type="entry name" value="Homeodomain-like"/>
    <property type="match status" value="1"/>
</dbReference>
<dbReference type="GO" id="GO:0043565">
    <property type="term" value="F:sequence-specific DNA binding"/>
    <property type="evidence" value="ECO:0007669"/>
    <property type="project" value="InterPro"/>
</dbReference>
<dbReference type="InterPro" id="IPR009057">
    <property type="entry name" value="Homeodomain-like_sf"/>
</dbReference>
<dbReference type="GO" id="GO:0003700">
    <property type="term" value="F:DNA-binding transcription factor activity"/>
    <property type="evidence" value="ECO:0007669"/>
    <property type="project" value="InterPro"/>
</dbReference>
<dbReference type="SUPFAM" id="SSF52317">
    <property type="entry name" value="Class I glutamine amidotransferase-like"/>
    <property type="match status" value="1"/>
</dbReference>
<dbReference type="InterPro" id="IPR029062">
    <property type="entry name" value="Class_I_gatase-like"/>
</dbReference>
<dbReference type="InterPro" id="IPR052158">
    <property type="entry name" value="INH-QAR"/>
</dbReference>
<gene>
    <name evidence="4" type="ordered locus">NGR_b23440</name>
</gene>
<organism evidence="4 5">
    <name type="scientific">Sinorhizobium fredii (strain NBRC 101917 / NGR234)</name>
    <dbReference type="NCBI Taxonomy" id="394"/>
    <lineage>
        <taxon>Bacteria</taxon>
        <taxon>Pseudomonadati</taxon>
        <taxon>Pseudomonadota</taxon>
        <taxon>Alphaproteobacteria</taxon>
        <taxon>Hyphomicrobiales</taxon>
        <taxon>Rhizobiaceae</taxon>
        <taxon>Sinorhizobium/Ensifer group</taxon>
        <taxon>Sinorhizobium</taxon>
    </lineage>
</organism>
<geneLocation type="plasmid" evidence="5">
    <name>sym pNGR234b</name>
</geneLocation>
<reference evidence="4 5" key="2">
    <citation type="journal article" date="2009" name="Appl. Environ. Microbiol.">
        <title>Rhizobium sp. strain NGR234 possesses a remarkable number of secretion systems.</title>
        <authorList>
            <person name="Schmeisser C."/>
            <person name="Liesegang H."/>
            <person name="Krysciak D."/>
            <person name="Bakkou N."/>
            <person name="Le Quere A."/>
            <person name="Wollherr A."/>
            <person name="Heinemeyer I."/>
            <person name="Morgenstern B."/>
            <person name="Pommerening-Roeser A."/>
            <person name="Flores M."/>
            <person name="Palacios R."/>
            <person name="Brenner S."/>
            <person name="Gottschalk G."/>
            <person name="Schmitz R.A."/>
            <person name="Broughton W.J."/>
            <person name="Perret X."/>
            <person name="Strittmatter A.W."/>
            <person name="Streit W.R."/>
        </authorList>
    </citation>
    <scope>NUCLEOTIDE SEQUENCE [LARGE SCALE GENOMIC DNA]</scope>
    <source>
        <strain evidence="5">NBRC 101917 / NGR234</strain>
    </source>
</reference>
<evidence type="ECO:0000259" key="3">
    <source>
        <dbReference type="PROSITE" id="PS01124"/>
    </source>
</evidence>
<evidence type="ECO:0000313" key="5">
    <source>
        <dbReference type="Proteomes" id="UP000001054"/>
    </source>
</evidence>
<keyword evidence="4" id="KW-0614">Plasmid</keyword>
<dbReference type="PANTHER" id="PTHR43130">
    <property type="entry name" value="ARAC-FAMILY TRANSCRIPTIONAL REGULATOR"/>
    <property type="match status" value="1"/>
</dbReference>